<keyword evidence="2" id="KW-0732">Signal</keyword>
<dbReference type="Proteomes" id="UP000262142">
    <property type="component" value="Unassembled WGS sequence"/>
</dbReference>
<name>A0A383TTR0_9FLAO</name>
<evidence type="ECO:0000313" key="5">
    <source>
        <dbReference type="Proteomes" id="UP000262142"/>
    </source>
</evidence>
<dbReference type="InterPro" id="IPR024930">
    <property type="entry name" value="Skp_dom_sf"/>
</dbReference>
<comment type="similarity">
    <text evidence="1">Belongs to the Skp family.</text>
</comment>
<organism evidence="4 5">
    <name type="scientific">Candidatus Ornithobacterium hominis</name>
    <dbReference type="NCBI Taxonomy" id="2497989"/>
    <lineage>
        <taxon>Bacteria</taxon>
        <taxon>Pseudomonadati</taxon>
        <taxon>Bacteroidota</taxon>
        <taxon>Flavobacteriia</taxon>
        <taxon>Flavobacteriales</taxon>
        <taxon>Weeksellaceae</taxon>
        <taxon>Ornithobacterium</taxon>
    </lineage>
</organism>
<dbReference type="PANTHER" id="PTHR35089:SF1">
    <property type="entry name" value="CHAPERONE PROTEIN SKP"/>
    <property type="match status" value="1"/>
</dbReference>
<gene>
    <name evidence="4" type="primary">skp</name>
    <name evidence="4" type="ORF">SAMEA104719789_00036</name>
</gene>
<dbReference type="InterPro" id="IPR005632">
    <property type="entry name" value="Chaperone_Skp"/>
</dbReference>
<evidence type="ECO:0000256" key="3">
    <source>
        <dbReference type="SAM" id="Coils"/>
    </source>
</evidence>
<sequence>MKQKISFALIFVGISIFAQRFGYVDTDYVLKNLPAYQQAQDRLNKQTEHWEIEITQHQSELDEMINALNNEKIILSEEKIEEREKEIVEKKKNIADLEQKRYGPKGDLISAQLSFIKPLQDQIYNAVNKVAKRRNYGFVFDKGNGDLILIFSDPKYDISEEVLKTLKENNK</sequence>
<protein>
    <submittedName>
        <fullName evidence="4">p28</fullName>
    </submittedName>
</protein>
<dbReference type="PANTHER" id="PTHR35089">
    <property type="entry name" value="CHAPERONE PROTEIN SKP"/>
    <property type="match status" value="1"/>
</dbReference>
<dbReference type="GO" id="GO:0051082">
    <property type="term" value="F:unfolded protein binding"/>
    <property type="evidence" value="ECO:0007669"/>
    <property type="project" value="InterPro"/>
</dbReference>
<dbReference type="Pfam" id="PF03938">
    <property type="entry name" value="OmpH"/>
    <property type="match status" value="1"/>
</dbReference>
<evidence type="ECO:0000256" key="2">
    <source>
        <dbReference type="ARBA" id="ARBA00022729"/>
    </source>
</evidence>
<dbReference type="EMBL" id="UNSC01000001">
    <property type="protein sequence ID" value="SZD70945.1"/>
    <property type="molecule type" value="Genomic_DNA"/>
</dbReference>
<proteinExistence type="inferred from homology"/>
<accession>A0A383TTR0</accession>
<reference evidence="4 5" key="1">
    <citation type="submission" date="2018-09" db="EMBL/GenBank/DDBJ databases">
        <authorList>
            <consortium name="Pathogen Informatics"/>
        </authorList>
    </citation>
    <scope>NUCLEOTIDE SEQUENCE [LARGE SCALE GENOMIC DNA]</scope>
    <source>
        <strain evidence="4 5">OH-22767</strain>
    </source>
</reference>
<dbReference type="AlphaFoldDB" id="A0A383TTR0"/>
<dbReference type="GO" id="GO:0005829">
    <property type="term" value="C:cytosol"/>
    <property type="evidence" value="ECO:0007669"/>
    <property type="project" value="TreeGrafter"/>
</dbReference>
<evidence type="ECO:0000256" key="1">
    <source>
        <dbReference type="ARBA" id="ARBA00009091"/>
    </source>
</evidence>
<feature type="coiled-coil region" evidence="3">
    <location>
        <begin position="65"/>
        <end position="100"/>
    </location>
</feature>
<dbReference type="OrthoDB" id="9788552at2"/>
<dbReference type="SUPFAM" id="SSF111384">
    <property type="entry name" value="OmpH-like"/>
    <property type="match status" value="1"/>
</dbReference>
<keyword evidence="5" id="KW-1185">Reference proteome</keyword>
<keyword evidence="3" id="KW-0175">Coiled coil</keyword>
<dbReference type="Gene3D" id="3.30.910.20">
    <property type="entry name" value="Skp domain"/>
    <property type="match status" value="1"/>
</dbReference>
<dbReference type="RefSeq" id="WP_119058671.1">
    <property type="nucleotide sequence ID" value="NZ_UNSC01000001.1"/>
</dbReference>
<evidence type="ECO:0000313" key="4">
    <source>
        <dbReference type="EMBL" id="SZD70945.1"/>
    </source>
</evidence>
<dbReference type="GO" id="GO:0050821">
    <property type="term" value="P:protein stabilization"/>
    <property type="evidence" value="ECO:0007669"/>
    <property type="project" value="TreeGrafter"/>
</dbReference>
<dbReference type="SMART" id="SM00935">
    <property type="entry name" value="OmpH"/>
    <property type="match status" value="1"/>
</dbReference>